<sequence>MRCAQLFTAILASFFIAIAIYPGALYAQSVSDAKASQVLAAKLASQRPIEARQSYWLEELTWMEVRDLVDSGHTTVIIPTGGVEENGPFLSTGKHNVILEAACPAIASQLGNALCAPIVKFVPEGDIDPPTRAMRFPGTISLSDSTYEALLTDIASSLRHSGFTDIVMIGDSGGNQRGMAAVAEKLNQRWGASPTRFHFVKEFYSPGWEATENYTREVLGVDETRKDGHHDDIWVTAMMMVTDPAQVRFEERVAADLASINGVEITPLEDTVALGQQMIAFRAELTSEAIRAAIEASR</sequence>
<evidence type="ECO:0000256" key="2">
    <source>
        <dbReference type="ARBA" id="ARBA00022723"/>
    </source>
</evidence>
<dbReference type="SUPFAM" id="SSF102215">
    <property type="entry name" value="Creatininase"/>
    <property type="match status" value="1"/>
</dbReference>
<comment type="cofactor">
    <cofactor evidence="1">
        <name>Zn(2+)</name>
        <dbReference type="ChEBI" id="CHEBI:29105"/>
    </cofactor>
</comment>
<keyword evidence="4" id="KW-0862">Zinc</keyword>
<dbReference type="PANTHER" id="PTHR35005:SF1">
    <property type="entry name" value="2-AMINO-5-FORMYLAMINO-6-RIBOSYLAMINOPYRIMIDIN-4(3H)-ONE 5'-MONOPHOSPHATE DEFORMYLASE"/>
    <property type="match status" value="1"/>
</dbReference>
<dbReference type="InterPro" id="IPR003785">
    <property type="entry name" value="Creatininase/forma_Hydrolase"/>
</dbReference>
<gene>
    <name evidence="6" type="ORF">R0137_10315</name>
</gene>
<dbReference type="Proteomes" id="UP001626549">
    <property type="component" value="Chromosome"/>
</dbReference>
<reference evidence="6 7" key="1">
    <citation type="submission" date="2023-10" db="EMBL/GenBank/DDBJ databases">
        <title>Two novel species belonging to the OM43/NOR5 clade.</title>
        <authorList>
            <person name="Park M."/>
        </authorList>
    </citation>
    <scope>NUCLEOTIDE SEQUENCE [LARGE SCALE GENOMIC DNA]</scope>
    <source>
        <strain evidence="6 7">IMCC45268</strain>
    </source>
</reference>
<evidence type="ECO:0000256" key="5">
    <source>
        <dbReference type="ARBA" id="ARBA00024029"/>
    </source>
</evidence>
<protein>
    <submittedName>
        <fullName evidence="6">Creatininase family protein</fullName>
    </submittedName>
</protein>
<comment type="similarity">
    <text evidence="5">Belongs to the creatininase superfamily.</text>
</comment>
<dbReference type="Pfam" id="PF02633">
    <property type="entry name" value="Creatininase"/>
    <property type="match status" value="1"/>
</dbReference>
<evidence type="ECO:0000313" key="6">
    <source>
        <dbReference type="EMBL" id="WOJ95646.1"/>
    </source>
</evidence>
<keyword evidence="7" id="KW-1185">Reference proteome</keyword>
<keyword evidence="2" id="KW-0479">Metal-binding</keyword>
<evidence type="ECO:0000256" key="1">
    <source>
        <dbReference type="ARBA" id="ARBA00001947"/>
    </source>
</evidence>
<evidence type="ECO:0000256" key="3">
    <source>
        <dbReference type="ARBA" id="ARBA00022801"/>
    </source>
</evidence>
<dbReference type="Gene3D" id="3.40.50.10310">
    <property type="entry name" value="Creatininase"/>
    <property type="match status" value="1"/>
</dbReference>
<organism evidence="6 7">
    <name type="scientific">Congregibacter brevis</name>
    <dbReference type="NCBI Taxonomy" id="3081201"/>
    <lineage>
        <taxon>Bacteria</taxon>
        <taxon>Pseudomonadati</taxon>
        <taxon>Pseudomonadota</taxon>
        <taxon>Gammaproteobacteria</taxon>
        <taxon>Cellvibrionales</taxon>
        <taxon>Halieaceae</taxon>
        <taxon>Congregibacter</taxon>
    </lineage>
</organism>
<name>A0ABZ0I9B1_9GAMM</name>
<accession>A0ABZ0I9B1</accession>
<proteinExistence type="inferred from homology"/>
<dbReference type="InterPro" id="IPR024087">
    <property type="entry name" value="Creatininase-like_sf"/>
</dbReference>
<evidence type="ECO:0000256" key="4">
    <source>
        <dbReference type="ARBA" id="ARBA00022833"/>
    </source>
</evidence>
<dbReference type="PANTHER" id="PTHR35005">
    <property type="entry name" value="3-DEHYDRO-SCYLLO-INOSOSE HYDROLASE"/>
    <property type="match status" value="1"/>
</dbReference>
<evidence type="ECO:0000313" key="7">
    <source>
        <dbReference type="Proteomes" id="UP001626549"/>
    </source>
</evidence>
<keyword evidence="3" id="KW-0378">Hydrolase</keyword>
<dbReference type="EMBL" id="CP136865">
    <property type="protein sequence ID" value="WOJ95646.1"/>
    <property type="molecule type" value="Genomic_DNA"/>
</dbReference>
<dbReference type="RefSeq" id="WP_407326350.1">
    <property type="nucleotide sequence ID" value="NZ_CP136865.1"/>
</dbReference>